<organism evidence="7 8">
    <name type="scientific">Antiquaquibacter soli</name>
    <dbReference type="NCBI Taxonomy" id="3064523"/>
    <lineage>
        <taxon>Bacteria</taxon>
        <taxon>Bacillati</taxon>
        <taxon>Actinomycetota</taxon>
        <taxon>Actinomycetes</taxon>
        <taxon>Micrococcales</taxon>
        <taxon>Microbacteriaceae</taxon>
        <taxon>Antiquaquibacter</taxon>
    </lineage>
</organism>
<accession>A0ABT9BLH2</accession>
<dbReference type="RefSeq" id="WP_305002263.1">
    <property type="nucleotide sequence ID" value="NZ_JAUQUB010000001.1"/>
</dbReference>
<evidence type="ECO:0000313" key="7">
    <source>
        <dbReference type="EMBL" id="MDO7881869.1"/>
    </source>
</evidence>
<dbReference type="PANTHER" id="PTHR33507">
    <property type="entry name" value="INNER MEMBRANE PROTEIN YBBJ"/>
    <property type="match status" value="1"/>
</dbReference>
<dbReference type="InterPro" id="IPR002810">
    <property type="entry name" value="NfeD-like_C"/>
</dbReference>
<feature type="transmembrane region" description="Helical" evidence="5">
    <location>
        <begin position="6"/>
        <end position="24"/>
    </location>
</feature>
<evidence type="ECO:0000256" key="3">
    <source>
        <dbReference type="ARBA" id="ARBA00022989"/>
    </source>
</evidence>
<dbReference type="SUPFAM" id="SSF141322">
    <property type="entry name" value="NfeD domain-like"/>
    <property type="match status" value="1"/>
</dbReference>
<keyword evidence="3 5" id="KW-1133">Transmembrane helix</keyword>
<evidence type="ECO:0000256" key="1">
    <source>
        <dbReference type="ARBA" id="ARBA00004141"/>
    </source>
</evidence>
<protein>
    <submittedName>
        <fullName evidence="7">NfeD family protein</fullName>
    </submittedName>
</protein>
<dbReference type="Gene3D" id="2.40.50.140">
    <property type="entry name" value="Nucleic acid-binding proteins"/>
    <property type="match status" value="1"/>
</dbReference>
<feature type="domain" description="NfeD-like C-terminal" evidence="6">
    <location>
        <begin position="90"/>
        <end position="149"/>
    </location>
</feature>
<dbReference type="PANTHER" id="PTHR33507:SF3">
    <property type="entry name" value="INNER MEMBRANE PROTEIN YBBJ"/>
    <property type="match status" value="1"/>
</dbReference>
<evidence type="ECO:0000256" key="4">
    <source>
        <dbReference type="ARBA" id="ARBA00023136"/>
    </source>
</evidence>
<keyword evidence="4 5" id="KW-0472">Membrane</keyword>
<dbReference type="Proteomes" id="UP001241072">
    <property type="component" value="Unassembled WGS sequence"/>
</dbReference>
<gene>
    <name evidence="7" type="ORF">Q5716_06465</name>
</gene>
<comment type="caution">
    <text evidence="7">The sequence shown here is derived from an EMBL/GenBank/DDBJ whole genome shotgun (WGS) entry which is preliminary data.</text>
</comment>
<evidence type="ECO:0000256" key="5">
    <source>
        <dbReference type="SAM" id="Phobius"/>
    </source>
</evidence>
<reference evidence="7 8" key="1">
    <citation type="submission" date="2023-07" db="EMBL/GenBank/DDBJ databases">
        <title>Protaetiibacter sp. nov WY-16 isolated from soil.</title>
        <authorList>
            <person name="Liu B."/>
            <person name="Wan Y."/>
        </authorList>
    </citation>
    <scope>NUCLEOTIDE SEQUENCE [LARGE SCALE GENOMIC DNA]</scope>
    <source>
        <strain evidence="7 8">WY-16</strain>
    </source>
</reference>
<dbReference type="EMBL" id="JAUQUB010000001">
    <property type="protein sequence ID" value="MDO7881869.1"/>
    <property type="molecule type" value="Genomic_DNA"/>
</dbReference>
<name>A0ABT9BLH2_9MICO</name>
<dbReference type="InterPro" id="IPR052165">
    <property type="entry name" value="Membrane_assoc_protease"/>
</dbReference>
<proteinExistence type="predicted"/>
<feature type="transmembrane region" description="Helical" evidence="5">
    <location>
        <begin position="53"/>
        <end position="71"/>
    </location>
</feature>
<keyword evidence="2 5" id="KW-0812">Transmembrane</keyword>
<evidence type="ECO:0000256" key="2">
    <source>
        <dbReference type="ARBA" id="ARBA00022692"/>
    </source>
</evidence>
<dbReference type="InterPro" id="IPR012340">
    <property type="entry name" value="NA-bd_OB-fold"/>
</dbReference>
<sequence>MLLDFLTTYAWIVWLALILVFVIIEVTTLEFTFLMLAVGSLGGLVSGLLNAPWWLQVIIAGVLSILLLFVVRPALLRALKRGADPAKSNVEALIGLTGVVTNDYSGNASHVKLSNGDTWTARRDDHEPLVEGQRITVTAIDGATAVVAPVERTAS</sequence>
<comment type="subcellular location">
    <subcellularLocation>
        <location evidence="1">Membrane</location>
        <topology evidence="1">Multi-pass membrane protein</topology>
    </subcellularLocation>
</comment>
<keyword evidence="8" id="KW-1185">Reference proteome</keyword>
<dbReference type="Pfam" id="PF01957">
    <property type="entry name" value="NfeD"/>
    <property type="match status" value="1"/>
</dbReference>
<evidence type="ECO:0000259" key="6">
    <source>
        <dbReference type="Pfam" id="PF01957"/>
    </source>
</evidence>
<evidence type="ECO:0000313" key="8">
    <source>
        <dbReference type="Proteomes" id="UP001241072"/>
    </source>
</evidence>